<reference evidence="1" key="1">
    <citation type="submission" date="2022-01" db="EMBL/GenBank/DDBJ databases">
        <authorList>
            <person name="King R."/>
        </authorList>
    </citation>
    <scope>NUCLEOTIDE SEQUENCE</scope>
</reference>
<accession>A0A9P0HCP8</accession>
<proteinExistence type="predicted"/>
<gene>
    <name evidence="1" type="ORF">NEZAVI_LOCUS8976</name>
</gene>
<dbReference type="AlphaFoldDB" id="A0A9P0HCP8"/>
<protein>
    <submittedName>
        <fullName evidence="1">Uncharacterized protein</fullName>
    </submittedName>
</protein>
<name>A0A9P0HCP8_NEZVI</name>
<evidence type="ECO:0000313" key="1">
    <source>
        <dbReference type="EMBL" id="CAH1399545.1"/>
    </source>
</evidence>
<dbReference type="EMBL" id="OV725080">
    <property type="protein sequence ID" value="CAH1399545.1"/>
    <property type="molecule type" value="Genomic_DNA"/>
</dbReference>
<sequence length="95" mass="10582">MNVRCPGRKSQNFTQELRGFIDFQVKVLRNSTPGQMGEGFPLRAKTTSDLKPDMQVTRETVLGLTATYHQHYLTALQARSLPLLCNSKGSETGLV</sequence>
<keyword evidence="2" id="KW-1185">Reference proteome</keyword>
<dbReference type="Proteomes" id="UP001152798">
    <property type="component" value="Chromosome 4"/>
</dbReference>
<evidence type="ECO:0000313" key="2">
    <source>
        <dbReference type="Proteomes" id="UP001152798"/>
    </source>
</evidence>
<organism evidence="1 2">
    <name type="scientific">Nezara viridula</name>
    <name type="common">Southern green stink bug</name>
    <name type="synonym">Cimex viridulus</name>
    <dbReference type="NCBI Taxonomy" id="85310"/>
    <lineage>
        <taxon>Eukaryota</taxon>
        <taxon>Metazoa</taxon>
        <taxon>Ecdysozoa</taxon>
        <taxon>Arthropoda</taxon>
        <taxon>Hexapoda</taxon>
        <taxon>Insecta</taxon>
        <taxon>Pterygota</taxon>
        <taxon>Neoptera</taxon>
        <taxon>Paraneoptera</taxon>
        <taxon>Hemiptera</taxon>
        <taxon>Heteroptera</taxon>
        <taxon>Panheteroptera</taxon>
        <taxon>Pentatomomorpha</taxon>
        <taxon>Pentatomoidea</taxon>
        <taxon>Pentatomidae</taxon>
        <taxon>Pentatominae</taxon>
        <taxon>Nezara</taxon>
    </lineage>
</organism>